<reference evidence="1 2" key="1">
    <citation type="journal article" date="2014" name="Am. J. Bot.">
        <title>Genome assembly and annotation for red clover (Trifolium pratense; Fabaceae).</title>
        <authorList>
            <person name="Istvanek J."/>
            <person name="Jaros M."/>
            <person name="Krenek A."/>
            <person name="Repkova J."/>
        </authorList>
    </citation>
    <scope>NUCLEOTIDE SEQUENCE [LARGE SCALE GENOMIC DNA]</scope>
    <source>
        <strain evidence="2">cv. Tatra</strain>
        <tissue evidence="1">Young leaves</tissue>
    </source>
</reference>
<comment type="caution">
    <text evidence="1">The sequence shown here is derived from an EMBL/GenBank/DDBJ whole genome shotgun (WGS) entry which is preliminary data.</text>
</comment>
<dbReference type="EMBL" id="ASHM01033326">
    <property type="protein sequence ID" value="PNX78008.1"/>
    <property type="molecule type" value="Genomic_DNA"/>
</dbReference>
<name>A0A2K3LHJ9_TRIPR</name>
<dbReference type="STRING" id="57577.A0A2K3LHJ9"/>
<proteinExistence type="predicted"/>
<evidence type="ECO:0000313" key="1">
    <source>
        <dbReference type="EMBL" id="PNX78008.1"/>
    </source>
</evidence>
<gene>
    <name evidence="1" type="ORF">L195_g033981</name>
</gene>
<dbReference type="Pfam" id="PF25880">
    <property type="entry name" value="WHD_CHMP7_1st"/>
    <property type="match status" value="1"/>
</dbReference>
<sequence length="103" mass="12043">MDYSNVRDFIAKEVPDWNNEVITVARFKAFSGQRSDWQPNFIFWRDLIIKIATHFRFLIVQPSQVKNDWFNRGGLTPLCIDDVLCQGFRVVMAVAFRNTVVAM</sequence>
<dbReference type="Proteomes" id="UP000236291">
    <property type="component" value="Unassembled WGS sequence"/>
</dbReference>
<dbReference type="AlphaFoldDB" id="A0A2K3LHJ9"/>
<evidence type="ECO:0000313" key="2">
    <source>
        <dbReference type="Proteomes" id="UP000236291"/>
    </source>
</evidence>
<protein>
    <submittedName>
        <fullName evidence="1">Charged multivesicular body protein 7-like</fullName>
    </submittedName>
</protein>
<accession>A0A2K3LHJ9</accession>
<reference evidence="1 2" key="2">
    <citation type="journal article" date="2017" name="Front. Plant Sci.">
        <title>Gene Classification and Mining of Molecular Markers Useful in Red Clover (Trifolium pratense) Breeding.</title>
        <authorList>
            <person name="Istvanek J."/>
            <person name="Dluhosova J."/>
            <person name="Dluhos P."/>
            <person name="Patkova L."/>
            <person name="Nedelnik J."/>
            <person name="Repkova J."/>
        </authorList>
    </citation>
    <scope>NUCLEOTIDE SEQUENCE [LARGE SCALE GENOMIC DNA]</scope>
    <source>
        <strain evidence="2">cv. Tatra</strain>
        <tissue evidence="1">Young leaves</tissue>
    </source>
</reference>
<organism evidence="1 2">
    <name type="scientific">Trifolium pratense</name>
    <name type="common">Red clover</name>
    <dbReference type="NCBI Taxonomy" id="57577"/>
    <lineage>
        <taxon>Eukaryota</taxon>
        <taxon>Viridiplantae</taxon>
        <taxon>Streptophyta</taxon>
        <taxon>Embryophyta</taxon>
        <taxon>Tracheophyta</taxon>
        <taxon>Spermatophyta</taxon>
        <taxon>Magnoliopsida</taxon>
        <taxon>eudicotyledons</taxon>
        <taxon>Gunneridae</taxon>
        <taxon>Pentapetalae</taxon>
        <taxon>rosids</taxon>
        <taxon>fabids</taxon>
        <taxon>Fabales</taxon>
        <taxon>Fabaceae</taxon>
        <taxon>Papilionoideae</taxon>
        <taxon>50 kb inversion clade</taxon>
        <taxon>NPAAA clade</taxon>
        <taxon>Hologalegina</taxon>
        <taxon>IRL clade</taxon>
        <taxon>Trifolieae</taxon>
        <taxon>Trifolium</taxon>
    </lineage>
</organism>